<keyword evidence="5" id="KW-1185">Reference proteome</keyword>
<dbReference type="CDD" id="cd16893">
    <property type="entry name" value="LT_MltC_MltE"/>
    <property type="match status" value="1"/>
</dbReference>
<dbReference type="EMBL" id="AAQH01000013">
    <property type="protein sequence ID" value="EAT11772.1"/>
    <property type="molecule type" value="Genomic_DNA"/>
</dbReference>
<proteinExistence type="inferred from homology"/>
<feature type="chain" id="PRO_5004194839" evidence="2">
    <location>
        <begin position="23"/>
        <end position="396"/>
    </location>
</feature>
<dbReference type="HOGENOM" id="CLU_044583_0_0_6"/>
<protein>
    <submittedName>
        <fullName evidence="4">Putative transglycosylase</fullName>
    </submittedName>
</protein>
<dbReference type="Pfam" id="PF01464">
    <property type="entry name" value="SLT"/>
    <property type="match status" value="1"/>
</dbReference>
<dbReference type="Gene3D" id="1.10.530.10">
    <property type="match status" value="1"/>
</dbReference>
<dbReference type="GO" id="GO:0000270">
    <property type="term" value="P:peptidoglycan metabolic process"/>
    <property type="evidence" value="ECO:0007669"/>
    <property type="project" value="InterPro"/>
</dbReference>
<evidence type="ECO:0000313" key="4">
    <source>
        <dbReference type="EMBL" id="EAT11772.1"/>
    </source>
</evidence>
<gene>
    <name evidence="4" type="ORF">RED65_05279</name>
</gene>
<dbReference type="GO" id="GO:0016020">
    <property type="term" value="C:membrane"/>
    <property type="evidence" value="ECO:0007669"/>
    <property type="project" value="InterPro"/>
</dbReference>
<dbReference type="InterPro" id="IPR000189">
    <property type="entry name" value="Transglyc_AS"/>
</dbReference>
<comment type="similarity">
    <text evidence="1">Belongs to the transglycosylase Slt family.</text>
</comment>
<reference evidence="4 5" key="1">
    <citation type="submission" date="2006-03" db="EMBL/GenBank/DDBJ databases">
        <authorList>
            <person name="Pinhassi J."/>
            <person name="Pedros-Alio C."/>
            <person name="Ferriera S."/>
            <person name="Johnson J."/>
            <person name="Kravitz S."/>
            <person name="Halpern A."/>
            <person name="Remington K."/>
            <person name="Beeson K."/>
            <person name="Tran B."/>
            <person name="Rogers Y.-H."/>
            <person name="Friedman R."/>
            <person name="Venter J.C."/>
        </authorList>
    </citation>
    <scope>NUCLEOTIDE SEQUENCE [LARGE SCALE GENOMIC DNA]</scope>
    <source>
        <strain evidence="4 5">RED65</strain>
    </source>
</reference>
<dbReference type="OrthoDB" id="5620293at2"/>
<dbReference type="InterPro" id="IPR023346">
    <property type="entry name" value="Lysozyme-like_dom_sf"/>
</dbReference>
<dbReference type="PANTHER" id="PTHR37423:SF2">
    <property type="entry name" value="MEMBRANE-BOUND LYTIC MUREIN TRANSGLYCOSYLASE C"/>
    <property type="match status" value="1"/>
</dbReference>
<dbReference type="PANTHER" id="PTHR37423">
    <property type="entry name" value="SOLUBLE LYTIC MUREIN TRANSGLYCOSYLASE-RELATED"/>
    <property type="match status" value="1"/>
</dbReference>
<accession>Q1N0R1</accession>
<dbReference type="PROSITE" id="PS00922">
    <property type="entry name" value="TRANSGLYCOSYLASE"/>
    <property type="match status" value="1"/>
</dbReference>
<evidence type="ECO:0000259" key="3">
    <source>
        <dbReference type="Pfam" id="PF01464"/>
    </source>
</evidence>
<sequence>MTHFYRLFMCICFAWYSQTSIAIQVIPKGLDTTPPESIEISEEAFRENFTKAVSEYRNTLRQYWPDAEISSRTRLVMYADDYQKKQAIDFKANELQITMASIRQGKVLNYRAMQEALNDTIQAILTLDLQTAIANDPINQKMEQLSGIRYASDLGAMGRDLILSELFPNERPSIKAIERMASKLTKEAYIRYPAVASTQLTFIMQDRTTYIVPLPEKRIRKRARRYKPFIYEYAQQYSLPPSLVFAVIHAESSFNPLARSQIPAFGLMQIVPHTAGKDATKLVYSRSRVLSPSYLYNPQKNVRIGAAYLHLLYYRYLSEIQDPKTRIYCAIAAYNAGLSSVMRTLTGVPSINRATDAINRMDSNQVLRTLVRQMPSAETREYLSKVLKLQKTYGNI</sequence>
<dbReference type="InterPro" id="IPR008258">
    <property type="entry name" value="Transglycosylase_SLT_dom_1"/>
</dbReference>
<feature type="domain" description="Transglycosylase SLT" evidence="3">
    <location>
        <begin position="230"/>
        <end position="346"/>
    </location>
</feature>
<dbReference type="Proteomes" id="UP000004263">
    <property type="component" value="Unassembled WGS sequence"/>
</dbReference>
<evidence type="ECO:0000256" key="1">
    <source>
        <dbReference type="ARBA" id="ARBA00007734"/>
    </source>
</evidence>
<evidence type="ECO:0000313" key="5">
    <source>
        <dbReference type="Proteomes" id="UP000004263"/>
    </source>
</evidence>
<keyword evidence="2" id="KW-0732">Signal</keyword>
<comment type="caution">
    <text evidence="4">The sequence shown here is derived from an EMBL/GenBank/DDBJ whole genome shotgun (WGS) entry which is preliminary data.</text>
</comment>
<dbReference type="AlphaFoldDB" id="Q1N0R1"/>
<feature type="signal peptide" evidence="2">
    <location>
        <begin position="1"/>
        <end position="22"/>
    </location>
</feature>
<evidence type="ECO:0000256" key="2">
    <source>
        <dbReference type="SAM" id="SignalP"/>
    </source>
</evidence>
<dbReference type="RefSeq" id="WP_007016373.1">
    <property type="nucleotide sequence ID" value="NZ_AAQH01000013.1"/>
</dbReference>
<name>Q1N0R1_9GAMM</name>
<dbReference type="STRING" id="207949.RED65_05279"/>
<dbReference type="GO" id="GO:0008933">
    <property type="term" value="F:peptidoglycan lytic transglycosylase activity"/>
    <property type="evidence" value="ECO:0007669"/>
    <property type="project" value="InterPro"/>
</dbReference>
<dbReference type="SUPFAM" id="SSF53955">
    <property type="entry name" value="Lysozyme-like"/>
    <property type="match status" value="1"/>
</dbReference>
<organism evidence="4 5">
    <name type="scientific">Bermanella marisrubri</name>
    <dbReference type="NCBI Taxonomy" id="207949"/>
    <lineage>
        <taxon>Bacteria</taxon>
        <taxon>Pseudomonadati</taxon>
        <taxon>Pseudomonadota</taxon>
        <taxon>Gammaproteobacteria</taxon>
        <taxon>Oceanospirillales</taxon>
        <taxon>Oceanospirillaceae</taxon>
        <taxon>Bermanella</taxon>
    </lineage>
</organism>